<proteinExistence type="predicted"/>
<evidence type="ECO:0000313" key="2">
    <source>
        <dbReference type="EMBL" id="MEA1305319.1"/>
    </source>
</evidence>
<dbReference type="EMBL" id="JAXBCZ010000001">
    <property type="protein sequence ID" value="MEA1305319.1"/>
    <property type="molecule type" value="Genomic_DNA"/>
</dbReference>
<gene>
    <name evidence="2" type="ORF">QU665_09625</name>
</gene>
<dbReference type="RefSeq" id="WP_322912753.1">
    <property type="nucleotide sequence ID" value="NZ_JAXBCZ010000001.1"/>
</dbReference>
<dbReference type="Pfam" id="PF03235">
    <property type="entry name" value="GmrSD_N"/>
    <property type="match status" value="1"/>
</dbReference>
<accession>A0AAW9L096</accession>
<organism evidence="2 3">
    <name type="scientific">Actinomyces oris</name>
    <dbReference type="NCBI Taxonomy" id="544580"/>
    <lineage>
        <taxon>Bacteria</taxon>
        <taxon>Bacillati</taxon>
        <taxon>Actinomycetota</taxon>
        <taxon>Actinomycetes</taxon>
        <taxon>Actinomycetales</taxon>
        <taxon>Actinomycetaceae</taxon>
        <taxon>Actinomyces</taxon>
    </lineage>
</organism>
<dbReference type="PANTHER" id="PTHR39639:SF1">
    <property type="entry name" value="DUF262 DOMAIN-CONTAINING PROTEIN"/>
    <property type="match status" value="1"/>
</dbReference>
<reference evidence="2 3" key="1">
    <citation type="submission" date="2023-06" db="EMBL/GenBank/DDBJ databases">
        <title>Actinomyces orist ORNL 0101 HMT-893 genome.</title>
        <authorList>
            <person name="Johnston C.D."/>
            <person name="Chen T."/>
            <person name="Dewhirst F.E."/>
        </authorList>
    </citation>
    <scope>NUCLEOTIDE SEQUENCE [LARGE SCALE GENOMIC DNA]</scope>
    <source>
        <strain evidence="2 3">ORNL 0101</strain>
    </source>
</reference>
<dbReference type="InterPro" id="IPR004919">
    <property type="entry name" value="GmrSD_N"/>
</dbReference>
<sequence length="376" mass="42524">MSGADDLSQSMSELDDQIQLARRTVQADSISMSISEITNLYKEGVLVILPEFQRLYRWTDDQKSRLIESILLGIPLPSIFISQDPEGKWELVDGLQRIGTLLELQGLFPKKEQEYLKLKATTYLPDLEGKTWVHEEGENCLTEAQMLDIRFSRLDLRIIKRSSDPKAKFDLFQRLNSYGSPLTAQEVRTAVLVGVNSEVLPWLQELAVHPGFVNSVGLADRLIDEQFDIDLILRFLMLFNYETSSGRLSDFPSKLDMWAREFAEEFPANSAAYKSVFNETFDVIQKFGSSTLFKKWDKKKSRFVGGFSSSSFEAIALGLGYHIANGTPYRKDLEGVAKELWSVVIPEQLGTTTGLPTGDRISRIIPLGRELLELHG</sequence>
<keyword evidence="3" id="KW-1185">Reference proteome</keyword>
<protein>
    <submittedName>
        <fullName evidence="2">DUF262 domain-containing protein</fullName>
    </submittedName>
</protein>
<dbReference type="AlphaFoldDB" id="A0AAW9L096"/>
<evidence type="ECO:0000313" key="3">
    <source>
        <dbReference type="Proteomes" id="UP001289581"/>
    </source>
</evidence>
<evidence type="ECO:0000259" key="1">
    <source>
        <dbReference type="Pfam" id="PF03235"/>
    </source>
</evidence>
<feature type="domain" description="GmrSD restriction endonucleases N-terminal" evidence="1">
    <location>
        <begin position="35"/>
        <end position="191"/>
    </location>
</feature>
<dbReference type="Proteomes" id="UP001289581">
    <property type="component" value="Unassembled WGS sequence"/>
</dbReference>
<name>A0AAW9L096_9ACTO</name>
<comment type="caution">
    <text evidence="2">The sequence shown here is derived from an EMBL/GenBank/DDBJ whole genome shotgun (WGS) entry which is preliminary data.</text>
</comment>
<dbReference type="PANTHER" id="PTHR39639">
    <property type="entry name" value="CHROMOSOME 16, WHOLE GENOME SHOTGUN SEQUENCE"/>
    <property type="match status" value="1"/>
</dbReference>